<dbReference type="PRINTS" id="PR00039">
    <property type="entry name" value="HTHLYSR"/>
</dbReference>
<dbReference type="Pfam" id="PF00126">
    <property type="entry name" value="HTH_1"/>
    <property type="match status" value="1"/>
</dbReference>
<comment type="similarity">
    <text evidence="1">Belongs to the LysR transcriptional regulatory family.</text>
</comment>
<dbReference type="EMBL" id="QEYD01000005">
    <property type="protein sequence ID" value="PWE28914.1"/>
    <property type="molecule type" value="Genomic_DNA"/>
</dbReference>
<evidence type="ECO:0000256" key="3">
    <source>
        <dbReference type="ARBA" id="ARBA00023125"/>
    </source>
</evidence>
<dbReference type="InterPro" id="IPR036390">
    <property type="entry name" value="WH_DNA-bd_sf"/>
</dbReference>
<proteinExistence type="inferred from homology"/>
<evidence type="ECO:0000313" key="6">
    <source>
        <dbReference type="EMBL" id="PWE28914.1"/>
    </source>
</evidence>
<dbReference type="Proteomes" id="UP000244940">
    <property type="component" value="Unassembled WGS sequence"/>
</dbReference>
<name>A0A2U2CAV6_9RHOB</name>
<keyword evidence="7" id="KW-1185">Reference proteome</keyword>
<comment type="caution">
    <text evidence="6">The sequence shown here is derived from an EMBL/GenBank/DDBJ whole genome shotgun (WGS) entry which is preliminary data.</text>
</comment>
<evidence type="ECO:0000313" key="7">
    <source>
        <dbReference type="Proteomes" id="UP000244940"/>
    </source>
</evidence>
<sequence length="343" mass="38117">MQRAQTLRFRGLLQNRLPATPPLCQCLCDPNPCRIVMSFSHRHLTAFVTVAALHSLGRAAEQMHITQPALSRIIRTLEETLGVRLFERHPTGMMLTAHGQAFLPRAELLLADWSAAIEEQRHISTLTTGTLRIGCVAGAVNPHLNRAVRIMLQRHPGLRIIASEAIEDRLTDALVAGQIDLAVAGEIDGWARFGLRQSYYASDRWYLFAAPDHPLHRLDAPVLSDLLAYRWVMVPEDSIAHDHLRAVFGTQSLPPPDCVMQTRSITVAAATLVGSDYITMMPESLLQSEVALGRLVRLPFAQLEWDRALFLYRRDKGSLPPAAREFLTILTESGGEPAAPRPI</sequence>
<dbReference type="AlphaFoldDB" id="A0A2U2CAV6"/>
<dbReference type="InterPro" id="IPR050950">
    <property type="entry name" value="HTH-type_LysR_regulators"/>
</dbReference>
<feature type="domain" description="HTH lysR-type" evidence="5">
    <location>
        <begin position="42"/>
        <end position="96"/>
    </location>
</feature>
<dbReference type="GO" id="GO:0003700">
    <property type="term" value="F:DNA-binding transcription factor activity"/>
    <property type="evidence" value="ECO:0007669"/>
    <property type="project" value="InterPro"/>
</dbReference>
<evidence type="ECO:0000259" key="5">
    <source>
        <dbReference type="PROSITE" id="PS50931"/>
    </source>
</evidence>
<dbReference type="FunFam" id="1.10.10.10:FF:000001">
    <property type="entry name" value="LysR family transcriptional regulator"/>
    <property type="match status" value="1"/>
</dbReference>
<accession>A0A2U2CAV6</accession>
<dbReference type="SUPFAM" id="SSF53850">
    <property type="entry name" value="Periplasmic binding protein-like II"/>
    <property type="match status" value="1"/>
</dbReference>
<dbReference type="Gene3D" id="3.40.190.10">
    <property type="entry name" value="Periplasmic binding protein-like II"/>
    <property type="match status" value="2"/>
</dbReference>
<dbReference type="GO" id="GO:0005829">
    <property type="term" value="C:cytosol"/>
    <property type="evidence" value="ECO:0007669"/>
    <property type="project" value="TreeGrafter"/>
</dbReference>
<protein>
    <recommendedName>
        <fullName evidence="5">HTH lysR-type domain-containing protein</fullName>
    </recommendedName>
</protein>
<dbReference type="InterPro" id="IPR000847">
    <property type="entry name" value="LysR_HTH_N"/>
</dbReference>
<dbReference type="PANTHER" id="PTHR30419">
    <property type="entry name" value="HTH-TYPE TRANSCRIPTIONAL REGULATOR YBHD"/>
    <property type="match status" value="1"/>
</dbReference>
<dbReference type="SUPFAM" id="SSF46785">
    <property type="entry name" value="Winged helix' DNA-binding domain"/>
    <property type="match status" value="1"/>
</dbReference>
<keyword evidence="4" id="KW-0804">Transcription</keyword>
<evidence type="ECO:0000256" key="2">
    <source>
        <dbReference type="ARBA" id="ARBA00023015"/>
    </source>
</evidence>
<dbReference type="InterPro" id="IPR036388">
    <property type="entry name" value="WH-like_DNA-bd_sf"/>
</dbReference>
<keyword evidence="3" id="KW-0238">DNA-binding</keyword>
<gene>
    <name evidence="6" type="ORF">C4N9_08815</name>
</gene>
<dbReference type="OrthoDB" id="5297263at2"/>
<evidence type="ECO:0000256" key="4">
    <source>
        <dbReference type="ARBA" id="ARBA00023163"/>
    </source>
</evidence>
<dbReference type="InterPro" id="IPR005119">
    <property type="entry name" value="LysR_subst-bd"/>
</dbReference>
<organism evidence="6 7">
    <name type="scientific">Pararhodobacter marinus</name>
    <dbReference type="NCBI Taxonomy" id="2184063"/>
    <lineage>
        <taxon>Bacteria</taxon>
        <taxon>Pseudomonadati</taxon>
        <taxon>Pseudomonadota</taxon>
        <taxon>Alphaproteobacteria</taxon>
        <taxon>Rhodobacterales</taxon>
        <taxon>Paracoccaceae</taxon>
        <taxon>Pararhodobacter</taxon>
    </lineage>
</organism>
<dbReference type="PROSITE" id="PS50931">
    <property type="entry name" value="HTH_LYSR"/>
    <property type="match status" value="1"/>
</dbReference>
<dbReference type="GO" id="GO:0003677">
    <property type="term" value="F:DNA binding"/>
    <property type="evidence" value="ECO:0007669"/>
    <property type="project" value="UniProtKB-KW"/>
</dbReference>
<evidence type="ECO:0000256" key="1">
    <source>
        <dbReference type="ARBA" id="ARBA00009437"/>
    </source>
</evidence>
<dbReference type="Pfam" id="PF03466">
    <property type="entry name" value="LysR_substrate"/>
    <property type="match status" value="1"/>
</dbReference>
<dbReference type="PANTHER" id="PTHR30419:SF8">
    <property type="entry name" value="NITROGEN ASSIMILATION TRANSCRIPTIONAL ACTIVATOR-RELATED"/>
    <property type="match status" value="1"/>
</dbReference>
<reference evidence="6 7" key="1">
    <citation type="submission" date="2018-05" db="EMBL/GenBank/DDBJ databases">
        <title>Pararhodobacter marina sp. nov., isolated from deep-sea water of the Indian Ocean.</title>
        <authorList>
            <person name="Lai Q.Sr."/>
            <person name="Liu X."/>
            <person name="Shao Z."/>
        </authorList>
    </citation>
    <scope>NUCLEOTIDE SEQUENCE [LARGE SCALE GENOMIC DNA]</scope>
    <source>
        <strain evidence="6 7">CIC4N-9</strain>
    </source>
</reference>
<keyword evidence="2" id="KW-0805">Transcription regulation</keyword>
<dbReference type="Gene3D" id="1.10.10.10">
    <property type="entry name" value="Winged helix-like DNA-binding domain superfamily/Winged helix DNA-binding domain"/>
    <property type="match status" value="1"/>
</dbReference>